<dbReference type="PANTHER" id="PTHR47268:SF4">
    <property type="entry name" value="ACYLPHOSPHATASE"/>
    <property type="match status" value="1"/>
</dbReference>
<dbReference type="SUPFAM" id="SSF54975">
    <property type="entry name" value="Acylphosphatase/BLUF domain-like"/>
    <property type="match status" value="1"/>
</dbReference>
<reference evidence="8" key="1">
    <citation type="submission" date="2009-09" db="EMBL/GenBank/DDBJ databases">
        <authorList>
            <consortium name="The Broad Institute Genome Sequencing Platform"/>
            <person name="Ward D."/>
            <person name="Feldgarden M."/>
            <person name="Earl A."/>
            <person name="Young S.K."/>
            <person name="Zeng Q."/>
            <person name="Koehrsen M."/>
            <person name="Alvarado L."/>
            <person name="Berlin A."/>
            <person name="Bochicchio J."/>
            <person name="Borenstein D."/>
            <person name="Chapman S.B."/>
            <person name="Chen Z."/>
            <person name="Engels R."/>
            <person name="Freedman E."/>
            <person name="Gellesch M."/>
            <person name="Goldberg J."/>
            <person name="Griggs A."/>
            <person name="Gujja S."/>
            <person name="Heilman E."/>
            <person name="Heiman D."/>
            <person name="Hepburn T."/>
            <person name="Howarth C."/>
            <person name="Jen D."/>
            <person name="Larson L."/>
            <person name="Lewis B."/>
            <person name="Mehta T."/>
            <person name="Park D."/>
            <person name="Pearson M."/>
            <person name="Roberts A."/>
            <person name="Saif S."/>
            <person name="Shea T."/>
            <person name="Shenoy N."/>
            <person name="Sisk P."/>
            <person name="Stolte C."/>
            <person name="Sykes S."/>
            <person name="Thomson T."/>
            <person name="Walk T."/>
            <person name="White J."/>
            <person name="Yandava C."/>
            <person name="Sibley C.D."/>
            <person name="Field T.R."/>
            <person name="Grinwis M."/>
            <person name="Eshaghurshan C.S."/>
            <person name="Surette M.G."/>
            <person name="Haas B."/>
            <person name="Nusbaum C."/>
            <person name="Birren B."/>
        </authorList>
    </citation>
    <scope>NUCLEOTIDE SEQUENCE [LARGE SCALE GENOMIC DNA]</scope>
    <source>
        <strain evidence="8">ATCC 700633</strain>
    </source>
</reference>
<evidence type="ECO:0000259" key="7">
    <source>
        <dbReference type="PROSITE" id="PS51160"/>
    </source>
</evidence>
<proteinExistence type="inferred from homology"/>
<dbReference type="InterPro" id="IPR001792">
    <property type="entry name" value="Acylphosphatase-like_dom"/>
</dbReference>
<evidence type="ECO:0000256" key="6">
    <source>
        <dbReference type="RuleBase" id="RU004168"/>
    </source>
</evidence>
<dbReference type="PROSITE" id="PS51160">
    <property type="entry name" value="ACYLPHOSPHATASE_3"/>
    <property type="match status" value="1"/>
</dbReference>
<keyword evidence="9" id="KW-1185">Reference proteome</keyword>
<reference evidence="8" key="2">
    <citation type="submission" date="2011-10" db="EMBL/GenBank/DDBJ databases">
        <title>The Genome Sequence of Granulicatella elegans ATCC 700633.</title>
        <authorList>
            <consortium name="The Broad Institute Genome Sequencing Platform"/>
            <consortium name="The Broad Institute Genome Sequencing Center for Infectious Disease"/>
            <person name="Earl A."/>
            <person name="Ward D."/>
            <person name="Feldgarden M."/>
            <person name="Gevers D."/>
            <person name="Sibley C.D."/>
            <person name="Field T.R."/>
            <person name="Grinwis M."/>
            <person name="Eshaghurshan C.S."/>
            <person name="Surette M.G."/>
            <person name="Young S.K."/>
            <person name="Zeng Q."/>
            <person name="Gargeya S."/>
            <person name="Fitzgerald M."/>
            <person name="Haas B."/>
            <person name="Abouelleil A."/>
            <person name="Alvarado L."/>
            <person name="Arachchi H.M."/>
            <person name="Berlin A."/>
            <person name="Brown A."/>
            <person name="Chapman S.B."/>
            <person name="Chen Z."/>
            <person name="Dunbar C."/>
            <person name="Freedman E."/>
            <person name="Gearin G."/>
            <person name="Goldberg J."/>
            <person name="Griggs A."/>
            <person name="Gujja S."/>
            <person name="Heiman D."/>
            <person name="Howarth C."/>
            <person name="Larson L."/>
            <person name="Lui A."/>
            <person name="MacDonald P.J.P."/>
            <person name="Montmayeur A."/>
            <person name="Murphy C."/>
            <person name="Neiman D."/>
            <person name="Pearson M."/>
            <person name="Priest M."/>
            <person name="Roberts A."/>
            <person name="Saif S."/>
            <person name="Shea T."/>
            <person name="Shenoy N."/>
            <person name="Sisk P."/>
            <person name="Stolte C."/>
            <person name="Sykes S."/>
            <person name="Wortman J."/>
            <person name="Nusbaum C."/>
            <person name="Birren B."/>
        </authorList>
    </citation>
    <scope>NUCLEOTIDE SEQUENCE [LARGE SCALE GENOMIC DNA]</scope>
    <source>
        <strain evidence="8">ATCC 700633</strain>
    </source>
</reference>
<comment type="catalytic activity">
    <reaction evidence="4 5">
        <text>an acyl phosphate + H2O = a carboxylate + phosphate + H(+)</text>
        <dbReference type="Rhea" id="RHEA:14965"/>
        <dbReference type="ChEBI" id="CHEBI:15377"/>
        <dbReference type="ChEBI" id="CHEBI:15378"/>
        <dbReference type="ChEBI" id="CHEBI:29067"/>
        <dbReference type="ChEBI" id="CHEBI:43474"/>
        <dbReference type="ChEBI" id="CHEBI:59918"/>
        <dbReference type="EC" id="3.6.1.7"/>
    </reaction>
</comment>
<feature type="domain" description="Acylphosphatase-like" evidence="7">
    <location>
        <begin position="3"/>
        <end position="92"/>
    </location>
</feature>
<evidence type="ECO:0000256" key="4">
    <source>
        <dbReference type="ARBA" id="ARBA00047645"/>
    </source>
</evidence>
<dbReference type="InterPro" id="IPR020456">
    <property type="entry name" value="Acylphosphatase"/>
</dbReference>
<keyword evidence="5" id="KW-0378">Hydrolase</keyword>
<dbReference type="HOGENOM" id="CLU_141932_2_1_9"/>
<evidence type="ECO:0000313" key="9">
    <source>
        <dbReference type="Proteomes" id="UP000002939"/>
    </source>
</evidence>
<dbReference type="InterPro" id="IPR017968">
    <property type="entry name" value="Acylphosphatase_CS"/>
</dbReference>
<evidence type="ECO:0000313" key="8">
    <source>
        <dbReference type="EMBL" id="EEW93746.1"/>
    </source>
</evidence>
<dbReference type="InterPro" id="IPR036046">
    <property type="entry name" value="Acylphosphatase-like_dom_sf"/>
</dbReference>
<dbReference type="RefSeq" id="WP_006702902.1">
    <property type="nucleotide sequence ID" value="NZ_KI391971.1"/>
</dbReference>
<dbReference type="Proteomes" id="UP000002939">
    <property type="component" value="Unassembled WGS sequence"/>
</dbReference>
<feature type="active site" evidence="5">
    <location>
        <position position="36"/>
    </location>
</feature>
<sequence>MITLRLRVWGLVQGVGFRFYTKRLADQLQINGMVKNKIDASVEIIVQDTPERAYAFVDRVKTSPPSPYAKIRSSTLEIIENEPIYKGFSIYY</sequence>
<dbReference type="eggNOG" id="COG1254">
    <property type="taxonomic scope" value="Bacteria"/>
</dbReference>
<dbReference type="OrthoDB" id="9808093at2"/>
<evidence type="ECO:0000256" key="3">
    <source>
        <dbReference type="ARBA" id="ARBA00015991"/>
    </source>
</evidence>
<dbReference type="AlphaFoldDB" id="D0BKZ3"/>
<dbReference type="EC" id="3.6.1.7" evidence="2 5"/>
<gene>
    <name evidence="8" type="ORF">HMPREF0446_00628</name>
</gene>
<dbReference type="EMBL" id="ACRF02000013">
    <property type="protein sequence ID" value="EEW93746.1"/>
    <property type="molecule type" value="Genomic_DNA"/>
</dbReference>
<dbReference type="PROSITE" id="PS00150">
    <property type="entry name" value="ACYLPHOSPHATASE_1"/>
    <property type="match status" value="1"/>
</dbReference>
<dbReference type="PANTHER" id="PTHR47268">
    <property type="entry name" value="ACYLPHOSPHATASE"/>
    <property type="match status" value="1"/>
</dbReference>
<accession>D0BKZ3</accession>
<comment type="caution">
    <text evidence="8">The sequence shown here is derived from an EMBL/GenBank/DDBJ whole genome shotgun (WGS) entry which is preliminary data.</text>
</comment>
<evidence type="ECO:0000256" key="5">
    <source>
        <dbReference type="PROSITE-ProRule" id="PRU00520"/>
    </source>
</evidence>
<organism evidence="8 9">
    <name type="scientific">Granulicatella elegans ATCC 700633</name>
    <dbReference type="NCBI Taxonomy" id="626369"/>
    <lineage>
        <taxon>Bacteria</taxon>
        <taxon>Bacillati</taxon>
        <taxon>Bacillota</taxon>
        <taxon>Bacilli</taxon>
        <taxon>Lactobacillales</taxon>
        <taxon>Carnobacteriaceae</taxon>
        <taxon>Granulicatella</taxon>
    </lineage>
</organism>
<dbReference type="Gene3D" id="3.30.70.100">
    <property type="match status" value="1"/>
</dbReference>
<protein>
    <recommendedName>
        <fullName evidence="3 5">acylphosphatase</fullName>
        <ecNumber evidence="2 5">3.6.1.7</ecNumber>
    </recommendedName>
</protein>
<evidence type="ECO:0000256" key="1">
    <source>
        <dbReference type="ARBA" id="ARBA00005614"/>
    </source>
</evidence>
<dbReference type="STRING" id="626369.HMPREF0446_00628"/>
<comment type="similarity">
    <text evidence="1 6">Belongs to the acylphosphatase family.</text>
</comment>
<feature type="active site" evidence="5">
    <location>
        <position position="18"/>
    </location>
</feature>
<dbReference type="Pfam" id="PF00708">
    <property type="entry name" value="Acylphosphatase"/>
    <property type="match status" value="1"/>
</dbReference>
<dbReference type="GO" id="GO:0003998">
    <property type="term" value="F:acylphosphatase activity"/>
    <property type="evidence" value="ECO:0007669"/>
    <property type="project" value="UniProtKB-EC"/>
</dbReference>
<evidence type="ECO:0000256" key="2">
    <source>
        <dbReference type="ARBA" id="ARBA00012150"/>
    </source>
</evidence>
<name>D0BKZ3_9LACT</name>